<dbReference type="NCBIfam" id="NF003704">
    <property type="entry name" value="PRK05321.1"/>
    <property type="match status" value="1"/>
</dbReference>
<evidence type="ECO:0000256" key="8">
    <source>
        <dbReference type="RuleBase" id="RU003838"/>
    </source>
</evidence>
<comment type="pathway">
    <text evidence="1 7 8">Cofactor biosynthesis; NAD(+) biosynthesis; nicotinate D-ribonucleotide from nicotinate: step 1/1.</text>
</comment>
<dbReference type="GO" id="GO:0034355">
    <property type="term" value="P:NAD+ biosynthetic process via the salvage pathway"/>
    <property type="evidence" value="ECO:0007669"/>
    <property type="project" value="TreeGrafter"/>
</dbReference>
<feature type="domain" description="Nicotinate phosphoribosyltransferase N-terminal" evidence="10">
    <location>
        <begin position="15"/>
        <end position="132"/>
    </location>
</feature>
<dbReference type="Pfam" id="PF04095">
    <property type="entry name" value="NAPRTase"/>
    <property type="match status" value="1"/>
</dbReference>
<dbReference type="CDD" id="cd01401">
    <property type="entry name" value="PncB_like"/>
    <property type="match status" value="1"/>
</dbReference>
<evidence type="ECO:0000313" key="12">
    <source>
        <dbReference type="Proteomes" id="UP000064137"/>
    </source>
</evidence>
<sequence length="400" mass="45660">MMADSFSEQAVQSLLDTDFYKLTMMQAVLHNYPNAEVEWAFRCRNDEDLRPYHAAIQAEIDALADVAISDSQLAFLERIPFITPDFIRFLRLFRFNPSYVFLGEEEGRFTLTLKGPWLHLILFEVPILALISEVRNRQRHADLPLQVAQDQLYRKFDWLAREAGADELAEFKMADFGTRRRFSYGVQEMVVRSLRDDFPGRFVGTSNVHLAWKLGVAPLGTMAHEWLMAHQQLGPRLIDSQIAALDCWVREYRGQLGIALTDTITMEAFLRDFDLYFAKLFDGLRHDSGDPLQWAEKAIAHYQQLGIDPLTKTLVFSDSLNLEKALALFRALRERINVSFGIGTHFTCDIPGVQPMNMVLKMSRCNGQPVAKISDAPGKAQGGEPDFLHYLRHVFQVNGA</sequence>
<evidence type="ECO:0000256" key="2">
    <source>
        <dbReference type="ARBA" id="ARBA00010897"/>
    </source>
</evidence>
<dbReference type="HAMAP" id="MF_00570">
    <property type="entry name" value="NAPRTase"/>
    <property type="match status" value="1"/>
</dbReference>
<evidence type="ECO:0000256" key="5">
    <source>
        <dbReference type="ARBA" id="ARBA00022598"/>
    </source>
</evidence>
<comment type="similarity">
    <text evidence="2 7 8">Belongs to the NAPRTase family.</text>
</comment>
<dbReference type="GO" id="GO:0016757">
    <property type="term" value="F:glycosyltransferase activity"/>
    <property type="evidence" value="ECO:0007669"/>
    <property type="project" value="UniProtKB-KW"/>
</dbReference>
<comment type="PTM">
    <text evidence="7 8">Transiently phosphorylated on a His residue during the reaction cycle. Phosphorylation strongly increases the affinity for substrates and increases the rate of nicotinate D-ribonucleotide production. Dephosphorylation regenerates the low-affinity form of the enzyme, leading to product release.</text>
</comment>
<dbReference type="SUPFAM" id="SSF51690">
    <property type="entry name" value="Nicotinate/Quinolinate PRTase C-terminal domain-like"/>
    <property type="match status" value="1"/>
</dbReference>
<evidence type="ECO:0000256" key="4">
    <source>
        <dbReference type="ARBA" id="ARBA00022553"/>
    </source>
</evidence>
<keyword evidence="11" id="KW-0808">Transferase</keyword>
<comment type="catalytic activity">
    <reaction evidence="7 8">
        <text>5-phospho-alpha-D-ribose 1-diphosphate + nicotinate + ATP + H2O = nicotinate beta-D-ribonucleotide + ADP + phosphate + diphosphate</text>
        <dbReference type="Rhea" id="RHEA:36163"/>
        <dbReference type="ChEBI" id="CHEBI:15377"/>
        <dbReference type="ChEBI" id="CHEBI:30616"/>
        <dbReference type="ChEBI" id="CHEBI:32544"/>
        <dbReference type="ChEBI" id="CHEBI:33019"/>
        <dbReference type="ChEBI" id="CHEBI:43474"/>
        <dbReference type="ChEBI" id="CHEBI:57502"/>
        <dbReference type="ChEBI" id="CHEBI:58017"/>
        <dbReference type="ChEBI" id="CHEBI:456216"/>
        <dbReference type="EC" id="6.3.4.21"/>
    </reaction>
</comment>
<reference evidence="11 12" key="1">
    <citation type="submission" date="2016-01" db="EMBL/GenBank/DDBJ databases">
        <title>Annotation of Pseudomonas oryzihabitans USDA-ARS-USMARC-56511.</title>
        <authorList>
            <person name="Harhay G.P."/>
            <person name="Harhay D.M."/>
            <person name="Smith T.P.L."/>
            <person name="Bono J.L."/>
            <person name="Heaton M.P."/>
            <person name="Clawson M.L."/>
            <person name="Chitko-Mckown C.G."/>
            <person name="Capik S.F."/>
            <person name="DeDonder K.D."/>
            <person name="Apley M.D."/>
            <person name="Lubbers B.V."/>
            <person name="White B.J."/>
            <person name="Larson R.L."/>
        </authorList>
    </citation>
    <scope>NUCLEOTIDE SEQUENCE [LARGE SCALE GENOMIC DNA]</scope>
    <source>
        <strain evidence="11 12">USDA-ARS-USMARC-56511</strain>
    </source>
</reference>
<evidence type="ECO:0000256" key="3">
    <source>
        <dbReference type="ARBA" id="ARBA00013236"/>
    </source>
</evidence>
<dbReference type="PANTHER" id="PTHR11098">
    <property type="entry name" value="NICOTINATE PHOSPHORIBOSYLTRANSFERASE"/>
    <property type="match status" value="1"/>
</dbReference>
<dbReference type="GO" id="GO:0004516">
    <property type="term" value="F:nicotinate phosphoribosyltransferase activity"/>
    <property type="evidence" value="ECO:0007669"/>
    <property type="project" value="UniProtKB-UniRule"/>
</dbReference>
<evidence type="ECO:0000259" key="10">
    <source>
        <dbReference type="Pfam" id="PF17767"/>
    </source>
</evidence>
<dbReference type="Gene3D" id="3.20.140.10">
    <property type="entry name" value="nicotinate phosphoribosyltransferase"/>
    <property type="match status" value="1"/>
</dbReference>
<dbReference type="Pfam" id="PF17767">
    <property type="entry name" value="NAPRTase_N"/>
    <property type="match status" value="1"/>
</dbReference>
<dbReference type="KEGG" id="por:APT59_04215"/>
<keyword evidence="11" id="KW-0328">Glycosyltransferase</keyword>
<protein>
    <recommendedName>
        <fullName evidence="3 7">Nicotinate phosphoribosyltransferase</fullName>
        <shortName evidence="7">NAPRTase</shortName>
        <ecNumber evidence="3 7">6.3.4.21</ecNumber>
    </recommendedName>
</protein>
<dbReference type="NCBIfam" id="TIGR01514">
    <property type="entry name" value="NAPRTase"/>
    <property type="match status" value="1"/>
</dbReference>
<feature type="domain" description="Nicotinate/nicotinamide phosphoribosyltransferase" evidence="9">
    <location>
        <begin position="171"/>
        <end position="397"/>
    </location>
</feature>
<comment type="function">
    <text evidence="7 8">Catalyzes the synthesis of beta-nicotinate D-ribonucleotide from nicotinate and 5-phospho-D-ribose 1-phosphate at the expense of ATP.</text>
</comment>
<dbReference type="AlphaFoldDB" id="A0A0U4W666"/>
<dbReference type="InterPro" id="IPR006406">
    <property type="entry name" value="Nic_PRibTrfase"/>
</dbReference>
<keyword evidence="5 7" id="KW-0436">Ligase</keyword>
<evidence type="ECO:0000313" key="11">
    <source>
        <dbReference type="EMBL" id="ALZ83445.1"/>
    </source>
</evidence>
<evidence type="ECO:0000256" key="7">
    <source>
        <dbReference type="HAMAP-Rule" id="MF_00570"/>
    </source>
</evidence>
<feature type="modified residue" description="Phosphohistidine; by autocatalysis" evidence="7">
    <location>
        <position position="224"/>
    </location>
</feature>
<dbReference type="InterPro" id="IPR036068">
    <property type="entry name" value="Nicotinate_pribotase-like_C"/>
</dbReference>
<accession>A0A0U4W666</accession>
<dbReference type="SUPFAM" id="SSF54675">
    <property type="entry name" value="Nicotinate/Quinolinate PRTase N-terminal domain-like"/>
    <property type="match status" value="1"/>
</dbReference>
<dbReference type="PANTHER" id="PTHR11098:SF1">
    <property type="entry name" value="NICOTINATE PHOSPHORIBOSYLTRANSFERASE"/>
    <property type="match status" value="1"/>
</dbReference>
<keyword evidence="4 7" id="KW-0597">Phosphoprotein</keyword>
<dbReference type="RefSeq" id="WP_059313703.1">
    <property type="nucleotide sequence ID" value="NZ_CP013987.1"/>
</dbReference>
<dbReference type="PIRSF" id="PIRSF000484">
    <property type="entry name" value="NAPRT"/>
    <property type="match status" value="1"/>
</dbReference>
<name>A0A0U4W666_9PSED</name>
<evidence type="ECO:0000256" key="1">
    <source>
        <dbReference type="ARBA" id="ARBA00004952"/>
    </source>
</evidence>
<evidence type="ECO:0000259" key="9">
    <source>
        <dbReference type="Pfam" id="PF04095"/>
    </source>
</evidence>
<dbReference type="OrthoDB" id="9771406at2"/>
<dbReference type="EC" id="6.3.4.21" evidence="3 7"/>
<dbReference type="GO" id="GO:0005829">
    <property type="term" value="C:cytosol"/>
    <property type="evidence" value="ECO:0007669"/>
    <property type="project" value="TreeGrafter"/>
</dbReference>
<dbReference type="InterPro" id="IPR041525">
    <property type="entry name" value="N/Namide_PRibTrfase"/>
</dbReference>
<dbReference type="EMBL" id="CP013987">
    <property type="protein sequence ID" value="ALZ83445.1"/>
    <property type="molecule type" value="Genomic_DNA"/>
</dbReference>
<dbReference type="Proteomes" id="UP000064137">
    <property type="component" value="Chromosome"/>
</dbReference>
<gene>
    <name evidence="7" type="primary">pncB</name>
    <name evidence="11" type="ORF">APT59_04215</name>
</gene>
<dbReference type="UniPathway" id="UPA00253">
    <property type="reaction ID" value="UER00457"/>
</dbReference>
<proteinExistence type="inferred from homology"/>
<dbReference type="InterPro" id="IPR007229">
    <property type="entry name" value="Nic_PRibTrfase-Fam"/>
</dbReference>
<dbReference type="InterPro" id="IPR040727">
    <property type="entry name" value="NAPRTase_N"/>
</dbReference>
<keyword evidence="6 7" id="KW-0662">Pyridine nucleotide biosynthesis</keyword>
<organism evidence="11 12">
    <name type="scientific">Pseudomonas oryzihabitans</name>
    <dbReference type="NCBI Taxonomy" id="47885"/>
    <lineage>
        <taxon>Bacteria</taxon>
        <taxon>Pseudomonadati</taxon>
        <taxon>Pseudomonadota</taxon>
        <taxon>Gammaproteobacteria</taxon>
        <taxon>Pseudomonadales</taxon>
        <taxon>Pseudomonadaceae</taxon>
        <taxon>Pseudomonas</taxon>
    </lineage>
</organism>
<evidence type="ECO:0000256" key="6">
    <source>
        <dbReference type="ARBA" id="ARBA00022642"/>
    </source>
</evidence>